<proteinExistence type="predicted"/>
<evidence type="ECO:0000313" key="1">
    <source>
        <dbReference type="EMBL" id="KKL23912.1"/>
    </source>
</evidence>
<accession>A0A0F9CBZ5</accession>
<reference evidence="1" key="1">
    <citation type="journal article" date="2015" name="Nature">
        <title>Complex archaea that bridge the gap between prokaryotes and eukaryotes.</title>
        <authorList>
            <person name="Spang A."/>
            <person name="Saw J.H."/>
            <person name="Jorgensen S.L."/>
            <person name="Zaremba-Niedzwiedzka K."/>
            <person name="Martijn J."/>
            <person name="Lind A.E."/>
            <person name="van Eijk R."/>
            <person name="Schleper C."/>
            <person name="Guy L."/>
            <person name="Ettema T.J."/>
        </authorList>
    </citation>
    <scope>NUCLEOTIDE SEQUENCE</scope>
</reference>
<comment type="caution">
    <text evidence="1">The sequence shown here is derived from an EMBL/GenBank/DDBJ whole genome shotgun (WGS) entry which is preliminary data.</text>
</comment>
<protein>
    <submittedName>
        <fullName evidence="1">Uncharacterized protein</fullName>
    </submittedName>
</protein>
<dbReference type="EMBL" id="LAZR01036794">
    <property type="protein sequence ID" value="KKL23912.1"/>
    <property type="molecule type" value="Genomic_DNA"/>
</dbReference>
<sequence>VSLAEAQGLVEGYMLGEEWKEKYYGER</sequence>
<organism evidence="1">
    <name type="scientific">marine sediment metagenome</name>
    <dbReference type="NCBI Taxonomy" id="412755"/>
    <lineage>
        <taxon>unclassified sequences</taxon>
        <taxon>metagenomes</taxon>
        <taxon>ecological metagenomes</taxon>
    </lineage>
</organism>
<name>A0A0F9CBZ5_9ZZZZ</name>
<dbReference type="AlphaFoldDB" id="A0A0F9CBZ5"/>
<gene>
    <name evidence="1" type="ORF">LCGC14_2420660</name>
</gene>
<feature type="non-terminal residue" evidence="1">
    <location>
        <position position="1"/>
    </location>
</feature>